<dbReference type="Pfam" id="PF05623">
    <property type="entry name" value="DUF789"/>
    <property type="match status" value="1"/>
</dbReference>
<sequence>MSTPLGGNRSRGGQDRFYRPPAMRRKQSESEKSTEKVVATSDESTTATAMSTSLLQTENACNLSNLDQFIENTTPVVQAQRFSKTNMKELRTHGDDFLPYFVLDDLWESLKEWSAYGAGVPLVLSGGDSVVQYYVPYLSAIQLYIDPSMPSMRLRKLGEERDGVSSSHGSSDHCGRCRLENGINYVQVDRNLQNQENAAKECSSRLSLRNNLVTGSAVNESEISNPPGLLLFEYFAHDLPYAREPLADKILKLASQFPELRTCRSCDLTPSSWISVAWYPIYRIPVGTTLNNIDACFLTFHSLSTLYGNTGTNLPQNQSSTAKQFGNGGMSLQLSLPIFGLAPYKFKVSDWSPEGEYDCHKINSLFQAADNWLRLLQVDHPDYRFFKERGKGTYSLVPIEEGKMGAALHLPKRE</sequence>
<reference evidence="2" key="2">
    <citation type="submission" date="2022-03" db="EMBL/GenBank/DDBJ databases">
        <title>Draft title - Genomic analysis of global carrot germplasm unveils the trajectory of domestication and the origin of high carotenoid orange carrot.</title>
        <authorList>
            <person name="Iorizzo M."/>
            <person name="Ellison S."/>
            <person name="Senalik D."/>
            <person name="Macko-Podgorni A."/>
            <person name="Grzebelus D."/>
            <person name="Bostan H."/>
            <person name="Rolling W."/>
            <person name="Curaba J."/>
            <person name="Simon P."/>
        </authorList>
    </citation>
    <scope>NUCLEOTIDE SEQUENCE</scope>
    <source>
        <tissue evidence="2">Leaf</tissue>
    </source>
</reference>
<reference evidence="2" key="1">
    <citation type="journal article" date="2016" name="Nat. Genet.">
        <title>A high-quality carrot genome assembly provides new insights into carotenoid accumulation and asterid genome evolution.</title>
        <authorList>
            <person name="Iorizzo M."/>
            <person name="Ellison S."/>
            <person name="Senalik D."/>
            <person name="Zeng P."/>
            <person name="Satapoomin P."/>
            <person name="Huang J."/>
            <person name="Bowman M."/>
            <person name="Iovene M."/>
            <person name="Sanseverino W."/>
            <person name="Cavagnaro P."/>
            <person name="Yildiz M."/>
            <person name="Macko-Podgorni A."/>
            <person name="Moranska E."/>
            <person name="Grzebelus E."/>
            <person name="Grzebelus D."/>
            <person name="Ashrafi H."/>
            <person name="Zheng Z."/>
            <person name="Cheng S."/>
            <person name="Spooner D."/>
            <person name="Van Deynze A."/>
            <person name="Simon P."/>
        </authorList>
    </citation>
    <scope>NUCLEOTIDE SEQUENCE</scope>
    <source>
        <tissue evidence="2">Leaf</tissue>
    </source>
</reference>
<gene>
    <name evidence="2" type="ORF">DCAR_0102597</name>
</gene>
<evidence type="ECO:0000313" key="3">
    <source>
        <dbReference type="Proteomes" id="UP000077755"/>
    </source>
</evidence>
<proteinExistence type="predicted"/>
<dbReference type="InterPro" id="IPR008507">
    <property type="entry name" value="DUF789"/>
</dbReference>
<feature type="compositionally biased region" description="Basic and acidic residues" evidence="1">
    <location>
        <begin position="26"/>
        <end position="35"/>
    </location>
</feature>
<feature type="region of interest" description="Disordered" evidence="1">
    <location>
        <begin position="1"/>
        <end position="44"/>
    </location>
</feature>
<organism evidence="2 3">
    <name type="scientific">Daucus carota subsp. sativus</name>
    <name type="common">Carrot</name>
    <dbReference type="NCBI Taxonomy" id="79200"/>
    <lineage>
        <taxon>Eukaryota</taxon>
        <taxon>Viridiplantae</taxon>
        <taxon>Streptophyta</taxon>
        <taxon>Embryophyta</taxon>
        <taxon>Tracheophyta</taxon>
        <taxon>Spermatophyta</taxon>
        <taxon>Magnoliopsida</taxon>
        <taxon>eudicotyledons</taxon>
        <taxon>Gunneridae</taxon>
        <taxon>Pentapetalae</taxon>
        <taxon>asterids</taxon>
        <taxon>campanulids</taxon>
        <taxon>Apiales</taxon>
        <taxon>Apiaceae</taxon>
        <taxon>Apioideae</taxon>
        <taxon>Scandiceae</taxon>
        <taxon>Daucinae</taxon>
        <taxon>Daucus</taxon>
        <taxon>Daucus sect. Daucus</taxon>
    </lineage>
</organism>
<accession>A0AAF0W573</accession>
<dbReference type="PANTHER" id="PTHR31343:SF8">
    <property type="entry name" value="OS07G0246600 PROTEIN"/>
    <property type="match status" value="1"/>
</dbReference>
<name>A0AAF0W573_DAUCS</name>
<dbReference type="EMBL" id="CP093343">
    <property type="protein sequence ID" value="WOG83422.1"/>
    <property type="molecule type" value="Genomic_DNA"/>
</dbReference>
<evidence type="ECO:0000256" key="1">
    <source>
        <dbReference type="SAM" id="MobiDB-lite"/>
    </source>
</evidence>
<keyword evidence="3" id="KW-1185">Reference proteome</keyword>
<protein>
    <submittedName>
        <fullName evidence="2">Uncharacterized protein</fullName>
    </submittedName>
</protein>
<evidence type="ECO:0000313" key="2">
    <source>
        <dbReference type="EMBL" id="WOG83422.1"/>
    </source>
</evidence>
<dbReference type="PANTHER" id="PTHR31343">
    <property type="entry name" value="T15D22.8"/>
    <property type="match status" value="1"/>
</dbReference>
<dbReference type="AlphaFoldDB" id="A0AAF0W573"/>
<dbReference type="Proteomes" id="UP000077755">
    <property type="component" value="Chromosome 1"/>
</dbReference>